<keyword evidence="1" id="KW-1133">Transmembrane helix</keyword>
<keyword evidence="1" id="KW-0812">Transmembrane</keyword>
<name>A0A3P8AWJ7_9BILA</name>
<reference evidence="2 3" key="1">
    <citation type="submission" date="2018-11" db="EMBL/GenBank/DDBJ databases">
        <authorList>
            <consortium name="Pathogen Informatics"/>
        </authorList>
    </citation>
    <scope>NUCLEOTIDE SEQUENCE [LARGE SCALE GENOMIC DNA]</scope>
</reference>
<gene>
    <name evidence="2" type="ORF">SBAD_LOCUS8750</name>
</gene>
<keyword evidence="1" id="KW-0472">Membrane</keyword>
<dbReference type="EMBL" id="UZAM01011924">
    <property type="protein sequence ID" value="VDP19037.1"/>
    <property type="molecule type" value="Genomic_DNA"/>
</dbReference>
<dbReference type="OrthoDB" id="412369at2759"/>
<feature type="transmembrane region" description="Helical" evidence="1">
    <location>
        <begin position="20"/>
        <end position="40"/>
    </location>
</feature>
<accession>A0A3P8AWJ7</accession>
<sequence>MFVELPDPLNIPLNEYGLTLTVWFDFFGYFTNIVIIYTAVKNGLGGDSANTGCYDRIALLDLPECVEANCVILEPDHSGGSTLVRTLVKYLQKIKGPLKFNARVVDVNQQKVFYMKEVCFEDVLITKLCEMK</sequence>
<protein>
    <submittedName>
        <fullName evidence="2">Uncharacterized protein</fullName>
    </submittedName>
</protein>
<evidence type="ECO:0000313" key="3">
    <source>
        <dbReference type="Proteomes" id="UP000270296"/>
    </source>
</evidence>
<organism evidence="2 3">
    <name type="scientific">Soboliphyme baturini</name>
    <dbReference type="NCBI Taxonomy" id="241478"/>
    <lineage>
        <taxon>Eukaryota</taxon>
        <taxon>Metazoa</taxon>
        <taxon>Ecdysozoa</taxon>
        <taxon>Nematoda</taxon>
        <taxon>Enoplea</taxon>
        <taxon>Dorylaimia</taxon>
        <taxon>Dioctophymatida</taxon>
        <taxon>Dioctophymatoidea</taxon>
        <taxon>Soboliphymatidae</taxon>
        <taxon>Soboliphyme</taxon>
    </lineage>
</organism>
<keyword evidence="3" id="KW-1185">Reference proteome</keyword>
<dbReference type="Proteomes" id="UP000270296">
    <property type="component" value="Unassembled WGS sequence"/>
</dbReference>
<dbReference type="AlphaFoldDB" id="A0A3P8AWJ7"/>
<evidence type="ECO:0000313" key="2">
    <source>
        <dbReference type="EMBL" id="VDP19037.1"/>
    </source>
</evidence>
<proteinExistence type="predicted"/>
<evidence type="ECO:0000256" key="1">
    <source>
        <dbReference type="SAM" id="Phobius"/>
    </source>
</evidence>